<dbReference type="AlphaFoldDB" id="A0A4S5E7C9"/>
<accession>A0A4S5E7C9</accession>
<feature type="region of interest" description="Disordered" evidence="1">
    <location>
        <begin position="1"/>
        <end position="32"/>
    </location>
</feature>
<reference evidence="3 4" key="1">
    <citation type="submission" date="2019-04" db="EMBL/GenBank/DDBJ databases">
        <authorList>
            <person name="Liu Q."/>
            <person name="Xin Y.-H."/>
        </authorList>
    </citation>
    <scope>NUCLEOTIDE SEQUENCE [LARGE SCALE GENOMIC DNA]</scope>
    <source>
        <strain evidence="3 4">AM23</strain>
    </source>
</reference>
<dbReference type="Proteomes" id="UP000305233">
    <property type="component" value="Unassembled WGS sequence"/>
</dbReference>
<feature type="compositionally biased region" description="Polar residues" evidence="1">
    <location>
        <begin position="22"/>
        <end position="32"/>
    </location>
</feature>
<gene>
    <name evidence="3" type="ORF">E8P82_04595</name>
</gene>
<name>A0A4S5E7C9_9MICC</name>
<keyword evidence="2" id="KW-0812">Transmembrane</keyword>
<comment type="caution">
    <text evidence="3">The sequence shown here is derived from an EMBL/GenBank/DDBJ whole genome shotgun (WGS) entry which is preliminary data.</text>
</comment>
<evidence type="ECO:0000256" key="2">
    <source>
        <dbReference type="SAM" id="Phobius"/>
    </source>
</evidence>
<protein>
    <submittedName>
        <fullName evidence="3">Uncharacterized protein</fullName>
    </submittedName>
</protein>
<evidence type="ECO:0000313" key="4">
    <source>
        <dbReference type="Proteomes" id="UP000305233"/>
    </source>
</evidence>
<feature type="transmembrane region" description="Helical" evidence="2">
    <location>
        <begin position="196"/>
        <end position="215"/>
    </location>
</feature>
<organism evidence="3 4">
    <name type="scientific">Arthrobacter echini</name>
    <dbReference type="NCBI Taxonomy" id="1529066"/>
    <lineage>
        <taxon>Bacteria</taxon>
        <taxon>Bacillati</taxon>
        <taxon>Actinomycetota</taxon>
        <taxon>Actinomycetes</taxon>
        <taxon>Micrococcales</taxon>
        <taxon>Micrococcaceae</taxon>
        <taxon>Arthrobacter</taxon>
    </lineage>
</organism>
<keyword evidence="4" id="KW-1185">Reference proteome</keyword>
<dbReference type="EMBL" id="SSWH01000003">
    <property type="protein sequence ID" value="THJ67390.1"/>
    <property type="molecule type" value="Genomic_DNA"/>
</dbReference>
<feature type="compositionally biased region" description="Basic and acidic residues" evidence="1">
    <location>
        <begin position="1"/>
        <end position="10"/>
    </location>
</feature>
<dbReference type="RefSeq" id="WP_136453327.1">
    <property type="nucleotide sequence ID" value="NZ_SSWH01000003.1"/>
</dbReference>
<evidence type="ECO:0000313" key="3">
    <source>
        <dbReference type="EMBL" id="THJ67390.1"/>
    </source>
</evidence>
<keyword evidence="2" id="KW-0472">Membrane</keyword>
<proteinExistence type="predicted"/>
<evidence type="ECO:0000256" key="1">
    <source>
        <dbReference type="SAM" id="MobiDB-lite"/>
    </source>
</evidence>
<keyword evidence="2" id="KW-1133">Transmembrane helix</keyword>
<sequence>MEQNRGDTTARQRKPIRFTGTAEGNHTGSNHKSALDVFNREVVKLIESTPELSARQIGAVEWKLWDAASNEVEGEDPVELLEEFETHGLAPQRLFRHQMNRVKEDPDQYYQFTSWYRISGSISLEITGPNRIVVDGLKASFDRIVEKVVDAAAQPERAAETRPQNLDTPSQLVGSSAVVAEGSAGWWRRTWRDHTIAAGSTLTTGVVLAGVIYYLNWN</sequence>